<evidence type="ECO:0000313" key="1">
    <source>
        <dbReference type="EMBL" id="RUT03806.1"/>
    </source>
</evidence>
<keyword evidence="2" id="KW-1185">Reference proteome</keyword>
<accession>A0A433VCH3</accession>
<dbReference type="OrthoDB" id="509759at2"/>
<protein>
    <submittedName>
        <fullName evidence="1">Uncharacterized protein</fullName>
    </submittedName>
</protein>
<organism evidence="1 2">
    <name type="scientific">Dulcicalothrix desertica PCC 7102</name>
    <dbReference type="NCBI Taxonomy" id="232991"/>
    <lineage>
        <taxon>Bacteria</taxon>
        <taxon>Bacillati</taxon>
        <taxon>Cyanobacteriota</taxon>
        <taxon>Cyanophyceae</taxon>
        <taxon>Nostocales</taxon>
        <taxon>Calotrichaceae</taxon>
        <taxon>Dulcicalothrix</taxon>
    </lineage>
</organism>
<name>A0A433VCH3_9CYAN</name>
<evidence type="ECO:0000313" key="2">
    <source>
        <dbReference type="Proteomes" id="UP000271624"/>
    </source>
</evidence>
<comment type="caution">
    <text evidence="1">The sequence shown here is derived from an EMBL/GenBank/DDBJ whole genome shotgun (WGS) entry which is preliminary data.</text>
</comment>
<dbReference type="AlphaFoldDB" id="A0A433VCH3"/>
<dbReference type="Proteomes" id="UP000271624">
    <property type="component" value="Unassembled WGS sequence"/>
</dbReference>
<reference evidence="1" key="1">
    <citation type="submission" date="2018-12" db="EMBL/GenBank/DDBJ databases">
        <authorList>
            <person name="Will S."/>
            <person name="Neumann-Schaal M."/>
            <person name="Henke P."/>
        </authorList>
    </citation>
    <scope>NUCLEOTIDE SEQUENCE</scope>
    <source>
        <strain evidence="1">PCC 7102</strain>
    </source>
</reference>
<dbReference type="EMBL" id="RSCL01000012">
    <property type="protein sequence ID" value="RUT03806.1"/>
    <property type="molecule type" value="Genomic_DNA"/>
</dbReference>
<reference evidence="1" key="2">
    <citation type="journal article" date="2019" name="Genome Biol. Evol.">
        <title>Day and night: Metabolic profiles and evolutionary relationships of six axenic non-marine cyanobacteria.</title>
        <authorList>
            <person name="Will S.E."/>
            <person name="Henke P."/>
            <person name="Boedeker C."/>
            <person name="Huang S."/>
            <person name="Brinkmann H."/>
            <person name="Rohde M."/>
            <person name="Jarek M."/>
            <person name="Friedl T."/>
            <person name="Seufert S."/>
            <person name="Schumacher M."/>
            <person name="Overmann J."/>
            <person name="Neumann-Schaal M."/>
            <person name="Petersen J."/>
        </authorList>
    </citation>
    <scope>NUCLEOTIDE SEQUENCE [LARGE SCALE GENOMIC DNA]</scope>
    <source>
        <strain evidence="1">PCC 7102</strain>
    </source>
</reference>
<gene>
    <name evidence="1" type="ORF">DSM106972_047200</name>
</gene>
<sequence length="339" mass="37329">MAEAVNRSSITDPNDLDYISGVVSQVLEDKHELGSIKDVQSALSAVSSEQGREVQINLVFEESQLAGFNFSFKSEPNKTTPTVPFKQQQLNVDTRSGDIIPHKQETTIDVATSKPSQHLSIPAKSSSEIVVAPALQVEGQRIITPDAEVEETLKSPSSNFNQINPALKGVAHQLASRHEIDGLLLTGLTLKAGVQIASTLQTEDKPDVHTAGLAVIKRFQQVLPHEFEELKSGATIKPLIWKDPEGGKQYRFEFEPPILSPSGEIVKPISLKGFEKNKNLEMQQLFAASLIDAKYDRWHVEQCDFSANQIRFLNKVSLPTRKELSPVTAITGEGFSYSM</sequence>
<proteinExistence type="predicted"/>
<dbReference type="RefSeq" id="WP_127083092.1">
    <property type="nucleotide sequence ID" value="NZ_RSCL01000012.1"/>
</dbReference>